<proteinExistence type="predicted"/>
<feature type="compositionally biased region" description="Low complexity" evidence="1">
    <location>
        <begin position="843"/>
        <end position="869"/>
    </location>
</feature>
<feature type="region of interest" description="Disordered" evidence="1">
    <location>
        <begin position="549"/>
        <end position="576"/>
    </location>
</feature>
<sequence length="965" mass="102841">MSFGGSHRSSGSVSANQAPPSPFANKLRLANPSGTLLPPIPPPAPLGLPEMDTISLESSRSRPLSIPQSLPQPIPHRRSTSPLRGGPTPAFDRSMDPEVEEEEDAPWGERPVPGPSSPLSSSPGMNKFASTFATRVNALFADSRTQNRPRMSDAEIEAEAERSREASRREAERILTEEAAARRKVEEQALAQRAREKEEQNRMMERAQLARPTTPTRGMSLSPVASPRRDGAKEGENSWWGLAKSKLTPTKEKEKELTPAQQIAAEARKQENSKEKEKGKKSIDWPATPGIRSTDPTLLAMAAASRLAASPINDHQFMSNTLSSSPERQQTYSPKPIMPHEQLAREIESQGGGRVSGDFFGTRLSSEGAFMSTPNKNGLPFANRATPSPAPSPLQPARAQTSPAQIGLTTAGTPLGGRSPNASPDKSPNTEKDKKLSPVEDKATDKEKDRRTATTITTTTTSDDAPPLYAQFTPAGALDVPLTLLTVARRFEKLEKWTVGHVRALEERMKDVERYLVEKDAKSDAVGKDITALKTGIQDLRRTMESLREAIPPPAPPPQPQPQPQPQSFLTNPPATPIRRIQSSEADSARMRAMSSTSASSYATALSALNGELSNAGGVRTSVISLGSVEADGIDTRPSVAEVVTPMAVRQPLPPAPSTSASTSSLGTSSLGSPIESTGLSSLTSPRPSGSNSREFKPVVPSAAKDFAPPPPIDRRHSDNGSGPTSPPSGLRARLPYPTGDYTSNGQSVSPLSATAAQFPMPPGTGGSTSTLTLSSTAPLSIDKDKQKERDETPLAPPPARNQRAESVSPTPRKRYTVALSGGDDNQRPVSLPTQTAIFTTAPSSIADSRSPPSSTGRSRSQSTYSTAPQAPPSPSPASGSNKLRRTVSSNAEGGLASVFSQTEDWEDVRDKVLTPRIGEPKFVDPLVIRRKGAGKEPGTKPMPGAGRGKVPISQLVKFFDGENK</sequence>
<feature type="region of interest" description="Disordered" evidence="1">
    <location>
        <begin position="316"/>
        <end position="335"/>
    </location>
</feature>
<feature type="region of interest" description="Disordered" evidence="1">
    <location>
        <begin position="1"/>
        <end position="127"/>
    </location>
</feature>
<feature type="compositionally biased region" description="Basic and acidic residues" evidence="1">
    <location>
        <begin position="782"/>
        <end position="793"/>
    </location>
</feature>
<accession>A0A8H3GLA1</accession>
<dbReference type="AlphaFoldDB" id="A0A8H3GLA1"/>
<evidence type="ECO:0000313" key="2">
    <source>
        <dbReference type="EMBL" id="CAE6459987.1"/>
    </source>
</evidence>
<feature type="compositionally biased region" description="Pro residues" evidence="1">
    <location>
        <begin position="551"/>
        <end position="565"/>
    </location>
</feature>
<organism evidence="2 3">
    <name type="scientific">Rhizoctonia solani</name>
    <dbReference type="NCBI Taxonomy" id="456999"/>
    <lineage>
        <taxon>Eukaryota</taxon>
        <taxon>Fungi</taxon>
        <taxon>Dikarya</taxon>
        <taxon>Basidiomycota</taxon>
        <taxon>Agaricomycotina</taxon>
        <taxon>Agaricomycetes</taxon>
        <taxon>Cantharellales</taxon>
        <taxon>Ceratobasidiaceae</taxon>
        <taxon>Rhizoctonia</taxon>
    </lineage>
</organism>
<feature type="compositionally biased region" description="Low complexity" evidence="1">
    <location>
        <begin position="768"/>
        <end position="781"/>
    </location>
</feature>
<feature type="region of interest" description="Disordered" evidence="1">
    <location>
        <begin position="139"/>
        <end position="293"/>
    </location>
</feature>
<feature type="compositionally biased region" description="Polar residues" evidence="1">
    <location>
        <begin position="398"/>
        <end position="412"/>
    </location>
</feature>
<feature type="compositionally biased region" description="Basic and acidic residues" evidence="1">
    <location>
        <begin position="266"/>
        <end position="283"/>
    </location>
</feature>
<evidence type="ECO:0000256" key="1">
    <source>
        <dbReference type="SAM" id="MobiDB-lite"/>
    </source>
</evidence>
<feature type="compositionally biased region" description="Polar residues" evidence="1">
    <location>
        <begin position="316"/>
        <end position="333"/>
    </location>
</feature>
<feature type="compositionally biased region" description="Basic and acidic residues" evidence="1">
    <location>
        <begin position="428"/>
        <end position="452"/>
    </location>
</feature>
<feature type="compositionally biased region" description="Acidic residues" evidence="1">
    <location>
        <begin position="97"/>
        <end position="106"/>
    </location>
</feature>
<name>A0A8H3GLA1_9AGAM</name>
<feature type="region of interest" description="Disordered" evidence="1">
    <location>
        <begin position="650"/>
        <end position="909"/>
    </location>
</feature>
<feature type="compositionally biased region" description="Low complexity" evidence="1">
    <location>
        <begin position="658"/>
        <end position="674"/>
    </location>
</feature>
<feature type="region of interest" description="Disordered" evidence="1">
    <location>
        <begin position="366"/>
        <end position="468"/>
    </location>
</feature>
<evidence type="ECO:0000313" key="3">
    <source>
        <dbReference type="Proteomes" id="UP000663861"/>
    </source>
</evidence>
<feature type="compositionally biased region" description="Polar residues" evidence="1">
    <location>
        <begin position="828"/>
        <end position="842"/>
    </location>
</feature>
<feature type="region of interest" description="Disordered" evidence="1">
    <location>
        <begin position="929"/>
        <end position="955"/>
    </location>
</feature>
<protein>
    <submittedName>
        <fullName evidence="2">Uncharacterized protein</fullName>
    </submittedName>
</protein>
<feature type="compositionally biased region" description="Polar residues" evidence="1">
    <location>
        <begin position="7"/>
        <end position="18"/>
    </location>
</feature>
<feature type="compositionally biased region" description="Basic and acidic residues" evidence="1">
    <location>
        <begin position="159"/>
        <end position="205"/>
    </location>
</feature>
<dbReference type="EMBL" id="CAJMWY010001155">
    <property type="protein sequence ID" value="CAE6459987.1"/>
    <property type="molecule type" value="Genomic_DNA"/>
</dbReference>
<feature type="compositionally biased region" description="Polar residues" evidence="1">
    <location>
        <begin position="741"/>
        <end position="756"/>
    </location>
</feature>
<feature type="compositionally biased region" description="Polar residues" evidence="1">
    <location>
        <begin position="675"/>
        <end position="693"/>
    </location>
</feature>
<dbReference type="Proteomes" id="UP000663861">
    <property type="component" value="Unassembled WGS sequence"/>
</dbReference>
<feature type="compositionally biased region" description="Polar residues" evidence="1">
    <location>
        <begin position="55"/>
        <end position="71"/>
    </location>
</feature>
<gene>
    <name evidence="2" type="ORF">RDB_LOCUS67055</name>
</gene>
<feature type="compositionally biased region" description="Basic and acidic residues" evidence="1">
    <location>
        <begin position="227"/>
        <end position="236"/>
    </location>
</feature>
<reference evidence="2" key="1">
    <citation type="submission" date="2021-01" db="EMBL/GenBank/DDBJ databases">
        <authorList>
            <person name="Kaushik A."/>
        </authorList>
    </citation>
    <scope>NUCLEOTIDE SEQUENCE</scope>
    <source>
        <strain evidence="2">AG4-RS23</strain>
    </source>
</reference>
<comment type="caution">
    <text evidence="2">The sequence shown here is derived from an EMBL/GenBank/DDBJ whole genome shotgun (WGS) entry which is preliminary data.</text>
</comment>